<proteinExistence type="predicted"/>
<gene>
    <name evidence="2" type="ORF">EP51_40085</name>
</gene>
<dbReference type="PRINTS" id="PR01217">
    <property type="entry name" value="PRICHEXTENSN"/>
</dbReference>
<evidence type="ECO:0008006" key="4">
    <source>
        <dbReference type="Google" id="ProtNLM"/>
    </source>
</evidence>
<feature type="compositionally biased region" description="Low complexity" evidence="1">
    <location>
        <begin position="422"/>
        <end position="438"/>
    </location>
</feature>
<dbReference type="RefSeq" id="WP_128642576.1">
    <property type="nucleotide sequence ID" value="NZ_CP008948.1"/>
</dbReference>
<protein>
    <recommendedName>
        <fullName evidence="4">Molecular chaperone</fullName>
    </recommendedName>
</protein>
<dbReference type="PANTHER" id="PTHR42749">
    <property type="entry name" value="CELL SHAPE-DETERMINING PROTEIN MREB"/>
    <property type="match status" value="1"/>
</dbReference>
<name>A0A076EWW6_RHOOP</name>
<dbReference type="PANTHER" id="PTHR42749:SF1">
    <property type="entry name" value="CELL SHAPE-DETERMINING PROTEIN MREB"/>
    <property type="match status" value="1"/>
</dbReference>
<dbReference type="Gene3D" id="3.30.420.40">
    <property type="match status" value="4"/>
</dbReference>
<organism evidence="2 3">
    <name type="scientific">Rhodococcus opacus</name>
    <name type="common">Nocardia opaca</name>
    <dbReference type="NCBI Taxonomy" id="37919"/>
    <lineage>
        <taxon>Bacteria</taxon>
        <taxon>Bacillati</taxon>
        <taxon>Actinomycetota</taxon>
        <taxon>Actinomycetes</taxon>
        <taxon>Mycobacteriales</taxon>
        <taxon>Nocardiaceae</taxon>
        <taxon>Rhodococcus</taxon>
    </lineage>
</organism>
<feature type="compositionally biased region" description="Low complexity" evidence="1">
    <location>
        <begin position="394"/>
        <end position="411"/>
    </location>
</feature>
<dbReference type="EMBL" id="CP008948">
    <property type="protein sequence ID" value="AII10480.1"/>
    <property type="molecule type" value="Genomic_DNA"/>
</dbReference>
<dbReference type="AlphaFoldDB" id="A0A076EWW6"/>
<keyword evidence="2" id="KW-0614">Plasmid</keyword>
<dbReference type="SUPFAM" id="SSF53067">
    <property type="entry name" value="Actin-like ATPase domain"/>
    <property type="match status" value="2"/>
</dbReference>
<dbReference type="Proteomes" id="UP000028488">
    <property type="component" value="Plasmid pPDG1"/>
</dbReference>
<accession>A0A076EWW6</accession>
<evidence type="ECO:0000313" key="2">
    <source>
        <dbReference type="EMBL" id="AII10480.1"/>
    </source>
</evidence>
<dbReference type="InterPro" id="IPR043129">
    <property type="entry name" value="ATPase_NBD"/>
</dbReference>
<evidence type="ECO:0000256" key="1">
    <source>
        <dbReference type="SAM" id="MobiDB-lite"/>
    </source>
</evidence>
<feature type="compositionally biased region" description="Pro residues" evidence="1">
    <location>
        <begin position="456"/>
        <end position="474"/>
    </location>
</feature>
<evidence type="ECO:0000313" key="3">
    <source>
        <dbReference type="Proteomes" id="UP000028488"/>
    </source>
</evidence>
<feature type="region of interest" description="Disordered" evidence="1">
    <location>
        <begin position="394"/>
        <end position="487"/>
    </location>
</feature>
<reference evidence="2 3" key="1">
    <citation type="submission" date="2014-07" db="EMBL/GenBank/DDBJ databases">
        <title>Genome Sequence of Rhodococcus opacus Strain R7, a Biodegrader of Mono- and Polycyclic Aromatic Hydrocarbons.</title>
        <authorList>
            <person name="Di Gennaro P."/>
            <person name="Zampolli J."/>
            <person name="Presti I."/>
            <person name="Cappelletti M."/>
            <person name="D'Ursi P."/>
            <person name="Orro A."/>
            <person name="Mezzelani A."/>
            <person name="Milanesi L."/>
        </authorList>
    </citation>
    <scope>NUCLEOTIDE SEQUENCE [LARGE SCALE GENOMIC DNA]</scope>
    <source>
        <strain evidence="2 3">R7</strain>
        <plasmid evidence="2">pPDG1</plasmid>
    </source>
</reference>
<sequence>MTRGLGLSIGTAHAVAAVAGADGVDAVLTRRSTLTFGPSSTVRLGDPPDATGVVAGFPSRIGEAFAAGDGFRYTGQDLVAAAAHCLITETDTPDEMPIVLTHPAVHPARFVHAQRMALDRAGMARVGLVAEPTAAVAWYESEHGPLGDGLALVYDLGADSLDLTVVAFGAGSGSDPIVGRPLRSTAFGGRHLTGVPEESIAADLAGTVELVADCLHFAQVSVADLEVVVLTGGATLPALGELVSEALGVPIVCAPDPATTAARGAAVLAAALQCAPIGTATRSMRPEPRKRWAAVVAVAAAALLAAPLYAREAAPNPAHSDIAASQTLSSGGFGVVEQAEPPHIPSRRAAGWTPPTAVEAPLEPVDVDHIAYVPVVEPVLVRVAAPAAPAVVDASSESVSASVTSTSPAAPIGWTSIPRPPTVDTTPTPTPAPETSEPTAPPEPTPSDETPDTETPAPPDPEPTAPTEPAPTEPVPTSGEATEPSQS</sequence>
<geneLocation type="plasmid" evidence="2 3">
    <name>pPDG1</name>
</geneLocation>